<dbReference type="EMBL" id="OX459950">
    <property type="protein sequence ID" value="CAI9156524.1"/>
    <property type="molecule type" value="Genomic_DNA"/>
</dbReference>
<keyword evidence="4 8" id="KW-0863">Zinc-finger</keyword>
<evidence type="ECO:0000256" key="3">
    <source>
        <dbReference type="ARBA" id="ARBA00022723"/>
    </source>
</evidence>
<evidence type="ECO:0000256" key="6">
    <source>
        <dbReference type="ARBA" id="ARBA00022989"/>
    </source>
</evidence>
<dbReference type="PANTHER" id="PTHR47168:SF1">
    <property type="entry name" value="OS02G0798600 PROTEIN"/>
    <property type="match status" value="1"/>
</dbReference>
<dbReference type="PANTHER" id="PTHR47168">
    <property type="entry name" value="RING ZINC FINGER DOMAIN SUPERFAMILY PROTEIN-RELATED"/>
    <property type="match status" value="1"/>
</dbReference>
<evidence type="ECO:0000256" key="8">
    <source>
        <dbReference type="PROSITE-ProRule" id="PRU00175"/>
    </source>
</evidence>
<dbReference type="SUPFAM" id="SSF57850">
    <property type="entry name" value="RING/U-box"/>
    <property type="match status" value="1"/>
</dbReference>
<dbReference type="InterPro" id="IPR051653">
    <property type="entry name" value="E3_ligase_sorting_rcpt"/>
</dbReference>
<keyword evidence="2" id="KW-0812">Transmembrane</keyword>
<gene>
    <name evidence="10" type="ORF">MRATA1EN1_LOCUS5486</name>
</gene>
<feature type="domain" description="RING-type" evidence="9">
    <location>
        <begin position="7"/>
        <end position="49"/>
    </location>
</feature>
<name>A0ABN8Y9R5_RANTA</name>
<keyword evidence="6" id="KW-1133">Transmembrane helix</keyword>
<evidence type="ECO:0000256" key="1">
    <source>
        <dbReference type="ARBA" id="ARBA00004167"/>
    </source>
</evidence>
<protein>
    <recommendedName>
        <fullName evidence="9">RING-type domain-containing protein</fullName>
    </recommendedName>
</protein>
<evidence type="ECO:0000259" key="9">
    <source>
        <dbReference type="PROSITE" id="PS50089"/>
    </source>
</evidence>
<accession>A0ABN8Y9R5</accession>
<dbReference type="Proteomes" id="UP001176941">
    <property type="component" value="Chromosome 14"/>
</dbReference>
<dbReference type="Pfam" id="PF13639">
    <property type="entry name" value="zf-RING_2"/>
    <property type="match status" value="1"/>
</dbReference>
<evidence type="ECO:0000313" key="11">
    <source>
        <dbReference type="Proteomes" id="UP001176941"/>
    </source>
</evidence>
<keyword evidence="7" id="KW-0472">Membrane</keyword>
<keyword evidence="3" id="KW-0479">Metal-binding</keyword>
<reference evidence="10" key="1">
    <citation type="submission" date="2023-04" db="EMBL/GenBank/DDBJ databases">
        <authorList>
            <consortium name="ELIXIR-Norway"/>
        </authorList>
    </citation>
    <scope>NUCLEOTIDE SEQUENCE [LARGE SCALE GENOMIC DNA]</scope>
</reference>
<dbReference type="SMART" id="SM00184">
    <property type="entry name" value="RING"/>
    <property type="match status" value="1"/>
</dbReference>
<evidence type="ECO:0000256" key="7">
    <source>
        <dbReference type="ARBA" id="ARBA00023136"/>
    </source>
</evidence>
<evidence type="ECO:0000256" key="5">
    <source>
        <dbReference type="ARBA" id="ARBA00022833"/>
    </source>
</evidence>
<comment type="subcellular location">
    <subcellularLocation>
        <location evidence="1">Membrane</location>
        <topology evidence="1">Single-pass membrane protein</topology>
    </subcellularLocation>
</comment>
<keyword evidence="5" id="KW-0862">Zinc</keyword>
<feature type="non-terminal residue" evidence="10">
    <location>
        <position position="69"/>
    </location>
</feature>
<dbReference type="InterPro" id="IPR001841">
    <property type="entry name" value="Znf_RING"/>
</dbReference>
<proteinExistence type="predicted"/>
<dbReference type="InterPro" id="IPR013083">
    <property type="entry name" value="Znf_RING/FYVE/PHD"/>
</dbReference>
<organism evidence="10 11">
    <name type="scientific">Rangifer tarandus platyrhynchus</name>
    <name type="common">Svalbard reindeer</name>
    <dbReference type="NCBI Taxonomy" id="3082113"/>
    <lineage>
        <taxon>Eukaryota</taxon>
        <taxon>Metazoa</taxon>
        <taxon>Chordata</taxon>
        <taxon>Craniata</taxon>
        <taxon>Vertebrata</taxon>
        <taxon>Euteleostomi</taxon>
        <taxon>Mammalia</taxon>
        <taxon>Eutheria</taxon>
        <taxon>Laurasiatheria</taxon>
        <taxon>Artiodactyla</taxon>
        <taxon>Ruminantia</taxon>
        <taxon>Pecora</taxon>
        <taxon>Cervidae</taxon>
        <taxon>Odocoileinae</taxon>
        <taxon>Rangifer</taxon>
    </lineage>
</organism>
<sequence>GDQYDVCAICLDEYEDGDKLRVLPCAYASHCRCVDPWLTRMKNTCPICKQPVCRNLGEEEEQEEETQVQ</sequence>
<evidence type="ECO:0000256" key="4">
    <source>
        <dbReference type="ARBA" id="ARBA00022771"/>
    </source>
</evidence>
<dbReference type="Gene3D" id="3.30.40.10">
    <property type="entry name" value="Zinc/RING finger domain, C3HC4 (zinc finger)"/>
    <property type="match status" value="1"/>
</dbReference>
<feature type="non-terminal residue" evidence="10">
    <location>
        <position position="1"/>
    </location>
</feature>
<dbReference type="PROSITE" id="PS50089">
    <property type="entry name" value="ZF_RING_2"/>
    <property type="match status" value="1"/>
</dbReference>
<evidence type="ECO:0000313" key="10">
    <source>
        <dbReference type="EMBL" id="CAI9156524.1"/>
    </source>
</evidence>
<evidence type="ECO:0000256" key="2">
    <source>
        <dbReference type="ARBA" id="ARBA00022692"/>
    </source>
</evidence>
<keyword evidence="11" id="KW-1185">Reference proteome</keyword>